<evidence type="ECO:0000313" key="2">
    <source>
        <dbReference type="EMBL" id="SFL63502.1"/>
    </source>
</evidence>
<accession>A0A1I4JA90</accession>
<organism evidence="2 3">
    <name type="scientific">Pelosinus propionicus DSM 13327</name>
    <dbReference type="NCBI Taxonomy" id="1123291"/>
    <lineage>
        <taxon>Bacteria</taxon>
        <taxon>Bacillati</taxon>
        <taxon>Bacillota</taxon>
        <taxon>Negativicutes</taxon>
        <taxon>Selenomonadales</taxon>
        <taxon>Sporomusaceae</taxon>
        <taxon>Pelosinus</taxon>
    </lineage>
</organism>
<dbReference type="InterPro" id="IPR024300">
    <property type="entry name" value="SipL_SPOCS_dom"/>
</dbReference>
<dbReference type="OrthoDB" id="2081488at2"/>
<protein>
    <submittedName>
        <fullName evidence="2">SH3 domain-containing protein</fullName>
    </submittedName>
</protein>
<dbReference type="Pfam" id="PF12673">
    <property type="entry name" value="SipL"/>
    <property type="match status" value="1"/>
</dbReference>
<proteinExistence type="predicted"/>
<evidence type="ECO:0000259" key="1">
    <source>
        <dbReference type="PROSITE" id="PS51781"/>
    </source>
</evidence>
<dbReference type="STRING" id="1123291.SAMN04490355_1011116"/>
<gene>
    <name evidence="2" type="ORF">SAMN04490355_1011116</name>
</gene>
<reference evidence="3" key="1">
    <citation type="submission" date="2016-10" db="EMBL/GenBank/DDBJ databases">
        <authorList>
            <person name="Varghese N."/>
            <person name="Submissions S."/>
        </authorList>
    </citation>
    <scope>NUCLEOTIDE SEQUENCE [LARGE SCALE GENOMIC DNA]</scope>
    <source>
        <strain evidence="3">DSM 13327</strain>
    </source>
</reference>
<feature type="domain" description="SH3b" evidence="1">
    <location>
        <begin position="258"/>
        <end position="320"/>
    </location>
</feature>
<evidence type="ECO:0000313" key="3">
    <source>
        <dbReference type="Proteomes" id="UP000199520"/>
    </source>
</evidence>
<dbReference type="SMART" id="SM00287">
    <property type="entry name" value="SH3b"/>
    <property type="match status" value="1"/>
</dbReference>
<dbReference type="PROSITE" id="PS51781">
    <property type="entry name" value="SH3B"/>
    <property type="match status" value="1"/>
</dbReference>
<dbReference type="EMBL" id="FOTS01000011">
    <property type="protein sequence ID" value="SFL63502.1"/>
    <property type="molecule type" value="Genomic_DNA"/>
</dbReference>
<keyword evidence="3" id="KW-1185">Reference proteome</keyword>
<dbReference type="InterPro" id="IPR003646">
    <property type="entry name" value="SH3-like_bac-type"/>
</dbReference>
<dbReference type="Gene3D" id="2.30.30.40">
    <property type="entry name" value="SH3 Domains"/>
    <property type="match status" value="1"/>
</dbReference>
<sequence>MSDEVKQDSDVDGKRAIDDVNMMCGCPEPGPETISVEQVLGAEMKQKVVEFDMTVPDPKPDIEQIIDVYVKDVDIDSVDVIRNKVIIRGDLEVKVMYVADLPNQPVHAFERRHVRFTRDIEIEGAEPGMDATADVVVEYVDYDFHCHHNRRKVHITIVLKFWARVIAMTEMDVYGLTPITEYGQIEYNSANSQNGSYASGNMGDDDYTVSASQTGGGDIDAVGYENNFITSAGNGEYENMYVTGPGITQTAGTKMGISGTATITGNSVNIRTGPGTNFPVVTKVNKGEQVTIKEQAFGWYKVVLSGGTTGWVASWLANTGTGAVPTAPKG</sequence>
<dbReference type="Pfam" id="PF08239">
    <property type="entry name" value="SH3_3"/>
    <property type="match status" value="1"/>
</dbReference>
<dbReference type="RefSeq" id="WP_090934951.1">
    <property type="nucleotide sequence ID" value="NZ_FOTS01000011.1"/>
</dbReference>
<dbReference type="AlphaFoldDB" id="A0A1I4JA90"/>
<dbReference type="Proteomes" id="UP000199520">
    <property type="component" value="Unassembled WGS sequence"/>
</dbReference>
<name>A0A1I4JA90_9FIRM</name>